<protein>
    <submittedName>
        <fullName evidence="2">Uncharacterized protein</fullName>
    </submittedName>
</protein>
<evidence type="ECO:0000313" key="2">
    <source>
        <dbReference type="EMBL" id="NEC56101.1"/>
    </source>
</evidence>
<reference evidence="2 3" key="1">
    <citation type="submission" date="2020-01" db="EMBL/GenBank/DDBJ databases">
        <title>Insect and environment-associated Actinomycetes.</title>
        <authorList>
            <person name="Currrie C."/>
            <person name="Chevrette M."/>
            <person name="Carlson C."/>
            <person name="Stubbendieck R."/>
            <person name="Wendt-Pienkowski E."/>
        </authorList>
    </citation>
    <scope>NUCLEOTIDE SEQUENCE [LARGE SCALE GENOMIC DNA]</scope>
    <source>
        <strain evidence="2 3">SID8386</strain>
    </source>
</reference>
<dbReference type="Proteomes" id="UP000470404">
    <property type="component" value="Unassembled WGS sequence"/>
</dbReference>
<evidence type="ECO:0000313" key="3">
    <source>
        <dbReference type="Proteomes" id="UP000470404"/>
    </source>
</evidence>
<accession>A0ABX0BLA8</accession>
<gene>
    <name evidence="2" type="ORF">G3I59_10995</name>
</gene>
<organism evidence="2 3">
    <name type="scientific">Amycolatopsis rubida</name>
    <dbReference type="NCBI Taxonomy" id="112413"/>
    <lineage>
        <taxon>Bacteria</taxon>
        <taxon>Bacillati</taxon>
        <taxon>Actinomycetota</taxon>
        <taxon>Actinomycetes</taxon>
        <taxon>Pseudonocardiales</taxon>
        <taxon>Pseudonocardiaceae</taxon>
        <taxon>Amycolatopsis</taxon>
    </lineage>
</organism>
<sequence>MMSGCPDTKNTGPCVGTGRDGASALGGTGGGPLPGVDAVVENAALPGVLGDQVLRPVEHLRAGAGLSGVRRGDEATPAGEMGEQEFVLADGGTGAIAPDQRQRLSRAGPAG</sequence>
<keyword evidence="3" id="KW-1185">Reference proteome</keyword>
<evidence type="ECO:0000256" key="1">
    <source>
        <dbReference type="SAM" id="MobiDB-lite"/>
    </source>
</evidence>
<comment type="caution">
    <text evidence="2">The sequence shown here is derived from an EMBL/GenBank/DDBJ whole genome shotgun (WGS) entry which is preliminary data.</text>
</comment>
<feature type="region of interest" description="Disordered" evidence="1">
    <location>
        <begin position="90"/>
        <end position="111"/>
    </location>
</feature>
<feature type="region of interest" description="Disordered" evidence="1">
    <location>
        <begin position="1"/>
        <end position="29"/>
    </location>
</feature>
<proteinExistence type="predicted"/>
<dbReference type="EMBL" id="JAAGNC010000064">
    <property type="protein sequence ID" value="NEC56101.1"/>
    <property type="molecule type" value="Genomic_DNA"/>
</dbReference>
<name>A0ABX0BLA8_9PSEU</name>